<dbReference type="EnsemblMetazoa" id="PPA20792.1">
    <property type="protein sequence ID" value="PPA20792.1"/>
    <property type="gene ID" value="WBGene00110346"/>
</dbReference>
<sequence>MHKSSCYRSYAINSVAGDSICDQLNMLLAIVPLLAVCASSLADQDIQPIEVIEIEKELSREVEEEFAGKANHDELGLLKKQFASSHFGNATSLISISTELDFNLNNTDLFEGDIDLTPEQWKVALDIDPATRQRRQALYSVTQMWQPMGGPVIPYTFAAGFPSQYHQVVRDALAFWESRTCIKFRLVNQYDTDAIIFNHRSNGCSSSVGRRRGGQTINLEAPGCMTVTIIAHELSHAFGTLHVQSRVDRDTYVQIDTSNIVSGTEHNFAREPNSFSTYGLPYEFGSMQHYFSYAFAIDKNRPTIYAKPAYQRFQGSMDGPRATFWDTVLINKMYKCTDKCPKQMGCWAGGITDGGDCYKCFCPRGWTGTNCEKRPADAQIINVGETPQSVKIDGRIQAPAGKRIEATLRTFGPNAFRMCRSIGLEILPLTDTRTSGIRFCATPNPLTPIYSEANTTLLWLYRDTKYPVAVDVTVRAF</sequence>
<keyword evidence="3 5" id="KW-0482">Metalloprotease</keyword>
<evidence type="ECO:0000256" key="5">
    <source>
        <dbReference type="PROSITE-ProRule" id="PRU01211"/>
    </source>
</evidence>
<evidence type="ECO:0000256" key="2">
    <source>
        <dbReference type="ARBA" id="ARBA00022833"/>
    </source>
</evidence>
<dbReference type="SMART" id="SM00235">
    <property type="entry name" value="ZnMc"/>
    <property type="match status" value="1"/>
</dbReference>
<evidence type="ECO:0000313" key="7">
    <source>
        <dbReference type="EnsemblMetazoa" id="PPA20792.1"/>
    </source>
</evidence>
<name>A0A2A6D2Q9_PRIPA</name>
<feature type="disulfide bond" evidence="5">
    <location>
        <begin position="181"/>
        <end position="336"/>
    </location>
</feature>
<evidence type="ECO:0000256" key="4">
    <source>
        <dbReference type="ARBA" id="ARBA00023157"/>
    </source>
</evidence>
<dbReference type="Proteomes" id="UP000005239">
    <property type="component" value="Unassembled WGS sequence"/>
</dbReference>
<dbReference type="Gene3D" id="3.40.390.10">
    <property type="entry name" value="Collagenase (Catalytic Domain)"/>
    <property type="match status" value="1"/>
</dbReference>
<keyword evidence="2 5" id="KW-0862">Zinc</keyword>
<keyword evidence="8" id="KW-1185">Reference proteome</keyword>
<dbReference type="InterPro" id="IPR000742">
    <property type="entry name" value="EGF"/>
</dbReference>
<evidence type="ECO:0000256" key="1">
    <source>
        <dbReference type="ARBA" id="ARBA00022723"/>
    </source>
</evidence>
<dbReference type="GO" id="GO:0004222">
    <property type="term" value="F:metalloendopeptidase activity"/>
    <property type="evidence" value="ECO:0000318"/>
    <property type="project" value="GO_Central"/>
</dbReference>
<dbReference type="OrthoDB" id="291007at2759"/>
<reference evidence="7" key="2">
    <citation type="submission" date="2022-06" db="UniProtKB">
        <authorList>
            <consortium name="EnsemblMetazoa"/>
        </authorList>
    </citation>
    <scope>IDENTIFICATION</scope>
    <source>
        <strain evidence="7">PS312</strain>
    </source>
</reference>
<feature type="binding site" evidence="5">
    <location>
        <position position="232"/>
    </location>
    <ligand>
        <name>Zn(2+)</name>
        <dbReference type="ChEBI" id="CHEBI:29105"/>
        <note>catalytic</note>
    </ligand>
</feature>
<dbReference type="CDD" id="cd04280">
    <property type="entry name" value="ZnMc_astacin_like"/>
    <property type="match status" value="1"/>
</dbReference>
<dbReference type="Pfam" id="PF01400">
    <property type="entry name" value="Astacin"/>
    <property type="match status" value="1"/>
</dbReference>
<dbReference type="EC" id="3.4.24.-" evidence="6"/>
<feature type="binding site" evidence="5">
    <location>
        <position position="236"/>
    </location>
    <ligand>
        <name>Zn(2+)</name>
        <dbReference type="ChEBI" id="CHEBI:29105"/>
        <note>catalytic</note>
    </ligand>
</feature>
<comment type="cofactor">
    <cofactor evidence="5 6">
        <name>Zn(2+)</name>
        <dbReference type="ChEBI" id="CHEBI:29105"/>
    </cofactor>
    <text evidence="5 6">Binds 1 zinc ion per subunit.</text>
</comment>
<accession>A0A8R1YIJ0</accession>
<comment type="caution">
    <text evidence="5">Lacks conserved residue(s) required for the propagation of feature annotation.</text>
</comment>
<dbReference type="GO" id="GO:0005615">
    <property type="term" value="C:extracellular space"/>
    <property type="evidence" value="ECO:0000318"/>
    <property type="project" value="GO_Central"/>
</dbReference>
<dbReference type="FunFam" id="3.40.390.10:FF:000057">
    <property type="entry name" value="Zinc metalloproteinase"/>
    <property type="match status" value="1"/>
</dbReference>
<keyword evidence="4 5" id="KW-1015">Disulfide bond</keyword>
<keyword evidence="5 6" id="KW-0378">Hydrolase</keyword>
<organism evidence="7 8">
    <name type="scientific">Pristionchus pacificus</name>
    <name type="common">Parasitic nematode worm</name>
    <dbReference type="NCBI Taxonomy" id="54126"/>
    <lineage>
        <taxon>Eukaryota</taxon>
        <taxon>Metazoa</taxon>
        <taxon>Ecdysozoa</taxon>
        <taxon>Nematoda</taxon>
        <taxon>Chromadorea</taxon>
        <taxon>Rhabditida</taxon>
        <taxon>Rhabditina</taxon>
        <taxon>Diplogasteromorpha</taxon>
        <taxon>Diplogasteroidea</taxon>
        <taxon>Neodiplogasteridae</taxon>
        <taxon>Pristionchus</taxon>
    </lineage>
</organism>
<keyword evidence="1 5" id="KW-0479">Metal-binding</keyword>
<proteinExistence type="predicted"/>
<dbReference type="PRINTS" id="PR00480">
    <property type="entry name" value="ASTACIN"/>
</dbReference>
<reference evidence="8" key="1">
    <citation type="journal article" date="2008" name="Nat. Genet.">
        <title>The Pristionchus pacificus genome provides a unique perspective on nematode lifestyle and parasitism.</title>
        <authorList>
            <person name="Dieterich C."/>
            <person name="Clifton S.W."/>
            <person name="Schuster L.N."/>
            <person name="Chinwalla A."/>
            <person name="Delehaunty K."/>
            <person name="Dinkelacker I."/>
            <person name="Fulton L."/>
            <person name="Fulton R."/>
            <person name="Godfrey J."/>
            <person name="Minx P."/>
            <person name="Mitreva M."/>
            <person name="Roeseler W."/>
            <person name="Tian H."/>
            <person name="Witte H."/>
            <person name="Yang S.P."/>
            <person name="Wilson R.K."/>
            <person name="Sommer R.J."/>
        </authorList>
    </citation>
    <scope>NUCLEOTIDE SEQUENCE [LARGE SCALE GENOMIC DNA]</scope>
    <source>
        <strain evidence="8">PS312</strain>
    </source>
</reference>
<dbReference type="SUPFAM" id="SSF55486">
    <property type="entry name" value="Metalloproteases ('zincins'), catalytic domain"/>
    <property type="match status" value="1"/>
</dbReference>
<dbReference type="PROSITE" id="PS00022">
    <property type="entry name" value="EGF_1"/>
    <property type="match status" value="1"/>
</dbReference>
<dbReference type="GO" id="GO:0008270">
    <property type="term" value="F:zinc ion binding"/>
    <property type="evidence" value="ECO:0007669"/>
    <property type="project" value="UniProtKB-UniRule"/>
</dbReference>
<dbReference type="InterPro" id="IPR024079">
    <property type="entry name" value="MetalloPept_cat_dom_sf"/>
</dbReference>
<feature type="active site" evidence="5">
    <location>
        <position position="233"/>
    </location>
</feature>
<dbReference type="InterPro" id="IPR006026">
    <property type="entry name" value="Peptidase_Metallo"/>
</dbReference>
<gene>
    <name evidence="7" type="primary">WBGene00110346</name>
</gene>
<accession>A0A2A6D2Q9</accession>
<keyword evidence="5 6" id="KW-0645">Protease</keyword>
<dbReference type="PANTHER" id="PTHR10127:SF793">
    <property type="entry name" value="ZINC METALLOPROTEINASE NAS-31"/>
    <property type="match status" value="1"/>
</dbReference>
<dbReference type="InterPro" id="IPR034035">
    <property type="entry name" value="Astacin-like_dom"/>
</dbReference>
<dbReference type="PANTHER" id="PTHR10127">
    <property type="entry name" value="DISCOIDIN, CUB, EGF, LAMININ , AND ZINC METALLOPROTEASE DOMAIN CONTAINING"/>
    <property type="match status" value="1"/>
</dbReference>
<dbReference type="InterPro" id="IPR001506">
    <property type="entry name" value="Peptidase_M12A"/>
</dbReference>
<evidence type="ECO:0000313" key="8">
    <source>
        <dbReference type="Proteomes" id="UP000005239"/>
    </source>
</evidence>
<evidence type="ECO:0000256" key="6">
    <source>
        <dbReference type="RuleBase" id="RU361183"/>
    </source>
</evidence>
<dbReference type="PROSITE" id="PS01186">
    <property type="entry name" value="EGF_2"/>
    <property type="match status" value="1"/>
</dbReference>
<protein>
    <recommendedName>
        <fullName evidence="6">Metalloendopeptidase</fullName>
        <ecNumber evidence="6">3.4.24.-</ecNumber>
    </recommendedName>
</protein>
<dbReference type="CDD" id="cd00054">
    <property type="entry name" value="EGF_CA"/>
    <property type="match status" value="1"/>
</dbReference>
<dbReference type="GO" id="GO:0006508">
    <property type="term" value="P:proteolysis"/>
    <property type="evidence" value="ECO:0007669"/>
    <property type="project" value="UniProtKB-KW"/>
</dbReference>
<dbReference type="PROSITE" id="PS51864">
    <property type="entry name" value="ASTACIN"/>
    <property type="match status" value="1"/>
</dbReference>
<evidence type="ECO:0000256" key="3">
    <source>
        <dbReference type="ARBA" id="ARBA00023049"/>
    </source>
</evidence>
<dbReference type="AlphaFoldDB" id="A0A2A6D2Q9"/>
<feature type="binding site" evidence="5">
    <location>
        <position position="242"/>
    </location>
    <ligand>
        <name>Zn(2+)</name>
        <dbReference type="ChEBI" id="CHEBI:29105"/>
        <note>catalytic</note>
    </ligand>
</feature>